<comment type="similarity">
    <text evidence="1">Belongs to the ROK (NagC/XylR) family.</text>
</comment>
<reference evidence="2" key="2">
    <citation type="journal article" date="2021" name="PeerJ">
        <title>Extensive microbial diversity within the chicken gut microbiome revealed by metagenomics and culture.</title>
        <authorList>
            <person name="Gilroy R."/>
            <person name="Ravi A."/>
            <person name="Getino M."/>
            <person name="Pursley I."/>
            <person name="Horton D.L."/>
            <person name="Alikhan N.F."/>
            <person name="Baker D."/>
            <person name="Gharbi K."/>
            <person name="Hall N."/>
            <person name="Watson M."/>
            <person name="Adriaenssens E.M."/>
            <person name="Foster-Nyarko E."/>
            <person name="Jarju S."/>
            <person name="Secka A."/>
            <person name="Antonio M."/>
            <person name="Oren A."/>
            <person name="Chaudhuri R.R."/>
            <person name="La Ragione R."/>
            <person name="Hildebrand F."/>
            <person name="Pallen M.J."/>
        </authorList>
    </citation>
    <scope>NUCLEOTIDE SEQUENCE</scope>
    <source>
        <strain evidence="2">ChiHjej12B11-29160</strain>
    </source>
</reference>
<proteinExistence type="inferred from homology"/>
<dbReference type="Gene3D" id="3.30.420.40">
    <property type="match status" value="2"/>
</dbReference>
<dbReference type="Pfam" id="PF00480">
    <property type="entry name" value="ROK"/>
    <property type="match status" value="1"/>
</dbReference>
<accession>A0A9D1HY35</accession>
<evidence type="ECO:0000256" key="1">
    <source>
        <dbReference type="ARBA" id="ARBA00006479"/>
    </source>
</evidence>
<dbReference type="PANTHER" id="PTHR18964">
    <property type="entry name" value="ROK (REPRESSOR, ORF, KINASE) FAMILY"/>
    <property type="match status" value="1"/>
</dbReference>
<dbReference type="AlphaFoldDB" id="A0A9D1HY35"/>
<gene>
    <name evidence="2" type="ORF">IAD17_05750</name>
</gene>
<dbReference type="Proteomes" id="UP000824078">
    <property type="component" value="Unassembled WGS sequence"/>
</dbReference>
<dbReference type="InterPro" id="IPR000600">
    <property type="entry name" value="ROK"/>
</dbReference>
<protein>
    <submittedName>
        <fullName evidence="2">ROK family protein</fullName>
    </submittedName>
</protein>
<dbReference type="InterPro" id="IPR043129">
    <property type="entry name" value="ATPase_NBD"/>
</dbReference>
<reference evidence="2" key="1">
    <citation type="submission" date="2020-10" db="EMBL/GenBank/DDBJ databases">
        <authorList>
            <person name="Gilroy R."/>
        </authorList>
    </citation>
    <scope>NUCLEOTIDE SEQUENCE</scope>
    <source>
        <strain evidence="2">ChiHjej12B11-29160</strain>
    </source>
</reference>
<organism evidence="2 3">
    <name type="scientific">Candidatus Coprovicinus avistercoris</name>
    <dbReference type="NCBI Taxonomy" id="2840754"/>
    <lineage>
        <taxon>Bacteria</taxon>
        <taxon>Bacillati</taxon>
        <taxon>Actinomycetota</taxon>
        <taxon>Coriobacteriia</taxon>
        <taxon>Coriobacteriales</taxon>
        <taxon>Coriobacteriaceae</taxon>
        <taxon>Coriobacteriaceae incertae sedis</taxon>
        <taxon>Candidatus Coprovicinus</taxon>
    </lineage>
</organism>
<dbReference type="PANTHER" id="PTHR18964:SF149">
    <property type="entry name" value="BIFUNCTIONAL UDP-N-ACETYLGLUCOSAMINE 2-EPIMERASE_N-ACETYLMANNOSAMINE KINASE"/>
    <property type="match status" value="1"/>
</dbReference>
<comment type="caution">
    <text evidence="2">The sequence shown here is derived from an EMBL/GenBank/DDBJ whole genome shotgun (WGS) entry which is preliminary data.</text>
</comment>
<sequence>MAAGEDNKTFDLGVDLGGTKVAVCSSDFEETDDVSERVMRFPSHITGSQEELVDTLFSSIDTYIENKCAGKLPRAIGFGLKDAVDNRKGIWLKCPSSEGFSPLPLAELVYERYGVPAFLDNDVHAATLAELQYGAGQRYKDFLYLNVGTGIAVGAVIEGKLMRGASNYAGEIGHISVETEGETCTFCGLPGCLENIASGQGINEITQKALSNNQDSLLQQTLKAHGFIRSTDVFSAADMGDELAQSIADRVTRALVIACVDAVNIFNPEAIIFGGGVMSDGWLLTRLQDLVPRRAIATSAAALQELSLSELGSDYVGVLGALSIAQVG</sequence>
<dbReference type="SUPFAM" id="SSF53067">
    <property type="entry name" value="Actin-like ATPase domain"/>
    <property type="match status" value="1"/>
</dbReference>
<evidence type="ECO:0000313" key="3">
    <source>
        <dbReference type="Proteomes" id="UP000824078"/>
    </source>
</evidence>
<dbReference type="EMBL" id="DVMQ01000017">
    <property type="protein sequence ID" value="HIU24407.1"/>
    <property type="molecule type" value="Genomic_DNA"/>
</dbReference>
<evidence type="ECO:0000313" key="2">
    <source>
        <dbReference type="EMBL" id="HIU24407.1"/>
    </source>
</evidence>
<name>A0A9D1HY35_9ACTN</name>